<dbReference type="OrthoDB" id="416741at2759"/>
<dbReference type="Proteomes" id="UP000035682">
    <property type="component" value="Unplaced"/>
</dbReference>
<protein>
    <submittedName>
        <fullName evidence="10 12">Uncharacterized protein</fullName>
    </submittedName>
</protein>
<name>A0A090L2Z9_STRRB</name>
<keyword evidence="11" id="KW-1185">Reference proteome</keyword>
<keyword evidence="10" id="KW-0378">Hydrolase</keyword>
<dbReference type="CTD" id="36374852"/>
<dbReference type="InterPro" id="IPR021673">
    <property type="entry name" value="RLR_CTR"/>
</dbReference>
<evidence type="ECO:0000256" key="4">
    <source>
        <dbReference type="ARBA" id="ARBA00022840"/>
    </source>
</evidence>
<dbReference type="InterPro" id="IPR027417">
    <property type="entry name" value="P-loop_NTPase"/>
</dbReference>
<dbReference type="InterPro" id="IPR051363">
    <property type="entry name" value="RLR_Helicase"/>
</dbReference>
<dbReference type="WBParaSite" id="SRAE_1000075900.1">
    <property type="protein sequence ID" value="SRAE_1000075900.1"/>
    <property type="gene ID" value="WBGene00257357"/>
</dbReference>
<gene>
    <name evidence="10 12 13" type="ORF">SRAE_1000075900</name>
</gene>
<comment type="catalytic activity">
    <reaction evidence="6">
        <text>ATP + H2O = ADP + phosphate + H(+)</text>
        <dbReference type="Rhea" id="RHEA:13065"/>
        <dbReference type="ChEBI" id="CHEBI:15377"/>
        <dbReference type="ChEBI" id="CHEBI:15378"/>
        <dbReference type="ChEBI" id="CHEBI:30616"/>
        <dbReference type="ChEBI" id="CHEBI:43474"/>
        <dbReference type="ChEBI" id="CHEBI:456216"/>
        <dbReference type="EC" id="3.6.4.13"/>
    </reaction>
    <physiologicalReaction direction="left-to-right" evidence="6">
        <dbReference type="Rhea" id="RHEA:13066"/>
    </physiologicalReaction>
</comment>
<dbReference type="Pfam" id="PF00271">
    <property type="entry name" value="Helicase_C"/>
    <property type="match status" value="1"/>
</dbReference>
<dbReference type="Gene3D" id="3.40.50.300">
    <property type="entry name" value="P-loop containing nucleotide triphosphate hydrolases"/>
    <property type="match status" value="2"/>
</dbReference>
<evidence type="ECO:0000313" key="13">
    <source>
        <dbReference type="WormBase" id="SRAE_1000075900"/>
    </source>
</evidence>
<keyword evidence="3" id="KW-0547">Nucleotide-binding</keyword>
<dbReference type="SMART" id="SM00487">
    <property type="entry name" value="DEXDc"/>
    <property type="match status" value="1"/>
</dbReference>
<feature type="domain" description="Helicase C-terminal" evidence="8">
    <location>
        <begin position="639"/>
        <end position="801"/>
    </location>
</feature>
<dbReference type="Gene3D" id="2.170.150.30">
    <property type="entry name" value="RIG-I-like receptor, C-terminal regulatory domain"/>
    <property type="match status" value="1"/>
</dbReference>
<dbReference type="PROSITE" id="PS51789">
    <property type="entry name" value="RLR_CTR"/>
    <property type="match status" value="1"/>
</dbReference>
<dbReference type="GO" id="GO:0003724">
    <property type="term" value="F:RNA helicase activity"/>
    <property type="evidence" value="ECO:0007669"/>
    <property type="project" value="UniProtKB-EC"/>
</dbReference>
<dbReference type="GO" id="GO:0005737">
    <property type="term" value="C:cytoplasm"/>
    <property type="evidence" value="ECO:0007669"/>
    <property type="project" value="TreeGrafter"/>
</dbReference>
<dbReference type="WormBase" id="SRAE_1000075900">
    <property type="protein sequence ID" value="SRP03542"/>
    <property type="gene ID" value="WBGene00257357"/>
</dbReference>
<proteinExistence type="inferred from homology"/>
<dbReference type="GO" id="GO:0003676">
    <property type="term" value="F:nucleic acid binding"/>
    <property type="evidence" value="ECO:0007669"/>
    <property type="project" value="InterPro"/>
</dbReference>
<evidence type="ECO:0000313" key="12">
    <source>
        <dbReference type="WBParaSite" id="SRAE_1000075900.1"/>
    </source>
</evidence>
<comment type="similarity">
    <text evidence="1">Belongs to the helicase family. RLR subfamily.</text>
</comment>
<dbReference type="Gene3D" id="1.20.1320.30">
    <property type="match status" value="1"/>
</dbReference>
<dbReference type="PANTHER" id="PTHR14074:SF16">
    <property type="entry name" value="ANTIVIRAL INNATE IMMUNE RESPONSE RECEPTOR RIG-I"/>
    <property type="match status" value="1"/>
</dbReference>
<dbReference type="GO" id="GO:0045087">
    <property type="term" value="P:innate immune response"/>
    <property type="evidence" value="ECO:0007669"/>
    <property type="project" value="UniProtKB-KW"/>
</dbReference>
<dbReference type="InterPro" id="IPR011545">
    <property type="entry name" value="DEAD/DEAH_box_helicase_dom"/>
</dbReference>
<dbReference type="GO" id="GO:0005524">
    <property type="term" value="F:ATP binding"/>
    <property type="evidence" value="ECO:0007669"/>
    <property type="project" value="UniProtKB-KW"/>
</dbReference>
<evidence type="ECO:0000313" key="11">
    <source>
        <dbReference type="Proteomes" id="UP000035682"/>
    </source>
</evidence>
<dbReference type="Pfam" id="PF00270">
    <property type="entry name" value="DEAD"/>
    <property type="match status" value="1"/>
</dbReference>
<sequence>MFDPYHPVWRLVWKNNFLKKISNEKVYITMGLKKKNLLDSYNEFSKFHGENFKTFEETFYAWAEMYFPEYFTEAIDTLKKDTANSDYFLSGISREMMKNVNLLFKKVKNMDGEFLILELLMNNLQISDVLEYYISLNQDEYKYIVDVIKKLYDKFSNITRLSNGGYIKCLIFCERYIKKNPVTVWEDFLKMLFLLEDKLGNILDILDPIKASIFRREKEDGDDKIKELIYSFDINMCNPVKLEKFRNQYDYADYFYKNGQPQFLEIRNTYILRNYQVELIKYAIRGQNSIIMAPTGSGKTLCAVEIIRSHILDNSSNGKGYRCLFIAPTGPLVLQQSQVLKAYLGDLYTVTILNKNSSEEDVLSQFLAHDVIVCTPQLFLNNLLNNDKSKQLYFSDLSLIIFDECHHCNASHPYKQIMNLFHGAIGDYQKPQIVGLTASIGTGKTITYEGCYNYYLEMAVNLHAKRICSVYKNRDSLIKVMKLPVDEIIEIDVDQSLLWKNFNDTIKHLVNNLLKVDPTNNLNEHLNDYPISDVTKPGYFSKISKLATFKAFVKDPEVFQWIDNCVKAFIHINLVKEVSQLLPISYVNIYCQDYLENIDSYMKPSVSRDVIYKHLTNMKDTITNVIGQSKNSFPQYTPIFEKLLVICREQIKSLPDSRIIIFVPTRFIAVTLCHSIESINKVKNLNMQPGYIIANGNTRMLKQSPAEQNKTLENFRKGNINIIIATTIAEEGLDIDECNLVIKYNIAGNEKTLIQRRGRARALNAKSILLTCNNNYTSQEVANLQKEKIMFEISETINCMSHSAFTKEVERKRAEMKSIADEKYKNEIERRKLLYGKVYDVCCKYCKKSLIKSSAIKQLDENYIVLDEKIFKKTIIDIEKVPNPGLNFSRLANSHCKNCYKNDISSAKIKIGEIIYIEDHFYFRIILKNISFLNVIDGDTYEERSRWDGVKNTLFLIPNVTIGELIDYNSNFEKRDNKTYVALMECKEELKFQNNHLRIWKKAEEKEIKNLERFME</sequence>
<dbReference type="AlphaFoldDB" id="A0A090L2Z9"/>
<dbReference type="GeneID" id="36374852"/>
<dbReference type="InterPro" id="IPR038557">
    <property type="entry name" value="RLR_C_sf"/>
</dbReference>
<dbReference type="InterPro" id="IPR014001">
    <property type="entry name" value="Helicase_ATP-bd"/>
</dbReference>
<dbReference type="PROSITE" id="PS51192">
    <property type="entry name" value="HELICASE_ATP_BIND_1"/>
    <property type="match status" value="1"/>
</dbReference>
<dbReference type="PROSITE" id="PS51194">
    <property type="entry name" value="HELICASE_CTER"/>
    <property type="match status" value="1"/>
</dbReference>
<keyword evidence="4 10" id="KW-0067">ATP-binding</keyword>
<keyword evidence="2" id="KW-0399">Innate immunity</keyword>
<evidence type="ECO:0000259" key="9">
    <source>
        <dbReference type="PROSITE" id="PS51789"/>
    </source>
</evidence>
<keyword evidence="5" id="KW-0391">Immunity</keyword>
<evidence type="ECO:0000256" key="5">
    <source>
        <dbReference type="ARBA" id="ARBA00022859"/>
    </source>
</evidence>
<dbReference type="GO" id="GO:0016787">
    <property type="term" value="F:hydrolase activity"/>
    <property type="evidence" value="ECO:0007669"/>
    <property type="project" value="UniProtKB-KW"/>
</dbReference>
<dbReference type="SUPFAM" id="SSF52540">
    <property type="entry name" value="P-loop containing nucleoside triphosphate hydrolases"/>
    <property type="match status" value="1"/>
</dbReference>
<evidence type="ECO:0000259" key="7">
    <source>
        <dbReference type="PROSITE" id="PS51192"/>
    </source>
</evidence>
<evidence type="ECO:0000256" key="6">
    <source>
        <dbReference type="ARBA" id="ARBA00049390"/>
    </source>
</evidence>
<evidence type="ECO:0000256" key="2">
    <source>
        <dbReference type="ARBA" id="ARBA00022588"/>
    </source>
</evidence>
<evidence type="ECO:0000259" key="8">
    <source>
        <dbReference type="PROSITE" id="PS51194"/>
    </source>
</evidence>
<reference evidence="10 11" key="1">
    <citation type="submission" date="2014-09" db="EMBL/GenBank/DDBJ databases">
        <authorList>
            <person name="Martin A.A."/>
        </authorList>
    </citation>
    <scope>NUCLEOTIDE SEQUENCE</scope>
    <source>
        <strain evidence="11">ED321</strain>
        <strain evidence="10">ED321 Heterogonic</strain>
    </source>
</reference>
<feature type="domain" description="RLR CTR" evidence="9">
    <location>
        <begin position="829"/>
        <end position="967"/>
    </location>
</feature>
<dbReference type="EMBL" id="LN609528">
    <property type="protein sequence ID" value="CEF62487.1"/>
    <property type="molecule type" value="Genomic_DNA"/>
</dbReference>
<dbReference type="STRING" id="34506.A0A090L2Z9"/>
<evidence type="ECO:0000313" key="10">
    <source>
        <dbReference type="EMBL" id="CEF62487.1"/>
    </source>
</evidence>
<reference evidence="12" key="2">
    <citation type="submission" date="2020-12" db="UniProtKB">
        <authorList>
            <consortium name="WormBaseParasite"/>
        </authorList>
    </citation>
    <scope>IDENTIFICATION</scope>
</reference>
<dbReference type="PANTHER" id="PTHR14074">
    <property type="entry name" value="HELICASE WITH DEATH DOMAIN-RELATED"/>
    <property type="match status" value="1"/>
</dbReference>
<feature type="domain" description="Helicase ATP-binding" evidence="7">
    <location>
        <begin position="280"/>
        <end position="458"/>
    </location>
</feature>
<organism evidence="10">
    <name type="scientific">Strongyloides ratti</name>
    <name type="common">Parasitic roundworm</name>
    <dbReference type="NCBI Taxonomy" id="34506"/>
    <lineage>
        <taxon>Eukaryota</taxon>
        <taxon>Metazoa</taxon>
        <taxon>Ecdysozoa</taxon>
        <taxon>Nematoda</taxon>
        <taxon>Chromadorea</taxon>
        <taxon>Rhabditida</taxon>
        <taxon>Tylenchina</taxon>
        <taxon>Panagrolaimomorpha</taxon>
        <taxon>Strongyloidoidea</taxon>
        <taxon>Strongyloididae</taxon>
        <taxon>Strongyloides</taxon>
    </lineage>
</organism>
<dbReference type="OMA" id="INCTICT"/>
<dbReference type="InterPro" id="IPR001650">
    <property type="entry name" value="Helicase_C-like"/>
</dbReference>
<accession>A0A090L2Z9</accession>
<keyword evidence="10" id="KW-0347">Helicase</keyword>
<evidence type="ECO:0000256" key="3">
    <source>
        <dbReference type="ARBA" id="ARBA00022741"/>
    </source>
</evidence>
<evidence type="ECO:0000256" key="1">
    <source>
        <dbReference type="ARBA" id="ARBA00006866"/>
    </source>
</evidence>
<dbReference type="SMART" id="SM00490">
    <property type="entry name" value="HELICc"/>
    <property type="match status" value="1"/>
</dbReference>
<dbReference type="RefSeq" id="XP_024501689.1">
    <property type="nucleotide sequence ID" value="XM_024647631.1"/>
</dbReference>